<proteinExistence type="predicted"/>
<dbReference type="RefSeq" id="WP_083486930.1">
    <property type="nucleotide sequence ID" value="NZ_AYZE01000014.1"/>
</dbReference>
<evidence type="ECO:0000313" key="2">
    <source>
        <dbReference type="Proteomes" id="UP000051131"/>
    </source>
</evidence>
<keyword evidence="2" id="KW-1185">Reference proteome</keyword>
<evidence type="ECO:0000313" key="1">
    <source>
        <dbReference type="EMBL" id="KRM90954.1"/>
    </source>
</evidence>
<dbReference type="OrthoDB" id="3078533at2"/>
<dbReference type="Pfam" id="PF08849">
    <property type="entry name" value="BrxA"/>
    <property type="match status" value="1"/>
</dbReference>
<organism evidence="1 2">
    <name type="scientific">Liquorilactobacillus cacaonum DSM 21116</name>
    <dbReference type="NCBI Taxonomy" id="1423729"/>
    <lineage>
        <taxon>Bacteria</taxon>
        <taxon>Bacillati</taxon>
        <taxon>Bacillota</taxon>
        <taxon>Bacilli</taxon>
        <taxon>Lactobacillales</taxon>
        <taxon>Lactobacillaceae</taxon>
        <taxon>Liquorilactobacillus</taxon>
    </lineage>
</organism>
<dbReference type="Proteomes" id="UP000051131">
    <property type="component" value="Unassembled WGS sequence"/>
</dbReference>
<dbReference type="Gene3D" id="1.10.3540.10">
    <property type="entry name" value="uncharacterized protein from magnetospirillum magneticum domain"/>
    <property type="match status" value="1"/>
</dbReference>
<dbReference type="InterPro" id="IPR023137">
    <property type="entry name" value="BrxA_sf"/>
</dbReference>
<dbReference type="InterPro" id="IPR014948">
    <property type="entry name" value="BrxA"/>
</dbReference>
<dbReference type="STRING" id="1423729.FC80_GL000949"/>
<comment type="caution">
    <text evidence="1">The sequence shown here is derived from an EMBL/GenBank/DDBJ whole genome shotgun (WGS) entry which is preliminary data.</text>
</comment>
<accession>A0A0R2CI24</accession>
<dbReference type="PATRIC" id="fig|1423729.3.peg.962"/>
<dbReference type="EMBL" id="AYZE01000014">
    <property type="protein sequence ID" value="KRM90954.1"/>
    <property type="molecule type" value="Genomic_DNA"/>
</dbReference>
<protein>
    <submittedName>
        <fullName evidence="1">Uncharacterized protein</fullName>
    </submittedName>
</protein>
<name>A0A0R2CI24_9LACO</name>
<reference evidence="1 2" key="1">
    <citation type="journal article" date="2015" name="Genome Announc.">
        <title>Expanding the biotechnology potential of lactobacilli through comparative genomics of 213 strains and associated genera.</title>
        <authorList>
            <person name="Sun Z."/>
            <person name="Harris H.M."/>
            <person name="McCann A."/>
            <person name="Guo C."/>
            <person name="Argimon S."/>
            <person name="Zhang W."/>
            <person name="Yang X."/>
            <person name="Jeffery I.B."/>
            <person name="Cooney J.C."/>
            <person name="Kagawa T.F."/>
            <person name="Liu W."/>
            <person name="Song Y."/>
            <person name="Salvetti E."/>
            <person name="Wrobel A."/>
            <person name="Rasinkangas P."/>
            <person name="Parkhill J."/>
            <person name="Rea M.C."/>
            <person name="O'Sullivan O."/>
            <person name="Ritari J."/>
            <person name="Douillard F.P."/>
            <person name="Paul Ross R."/>
            <person name="Yang R."/>
            <person name="Briner A.E."/>
            <person name="Felis G.E."/>
            <person name="de Vos W.M."/>
            <person name="Barrangou R."/>
            <person name="Klaenhammer T.R."/>
            <person name="Caufield P.W."/>
            <person name="Cui Y."/>
            <person name="Zhang H."/>
            <person name="O'Toole P.W."/>
        </authorList>
    </citation>
    <scope>NUCLEOTIDE SEQUENCE [LARGE SCALE GENOMIC DNA]</scope>
    <source>
        <strain evidence="1 2">DSM 21116</strain>
    </source>
</reference>
<dbReference type="AlphaFoldDB" id="A0A0R2CI24"/>
<sequence length="99" mass="11490">MTEKKYSAGLVSQRFWFYETKQYIKMLSEGRTDIEIKKLSEEENIFGAASTSRAKETYRAAHRRINVLGNEMQGLFLKLNLDNQKITVLISVLLLNDLM</sequence>
<gene>
    <name evidence="1" type="ORF">FC80_GL000949</name>
</gene>